<evidence type="ECO:0000313" key="1">
    <source>
        <dbReference type="EMBL" id="EGP81874.1"/>
    </source>
</evidence>
<accession>F9XS99</accession>
<keyword evidence="2" id="KW-1185">Reference proteome</keyword>
<dbReference type="EMBL" id="CM001216">
    <property type="protein sequence ID" value="EGP81874.1"/>
    <property type="molecule type" value="Genomic_DNA"/>
</dbReference>
<dbReference type="Proteomes" id="UP000008062">
    <property type="component" value="Chromosome 21"/>
</dbReference>
<dbReference type="GeneID" id="13396696"/>
<name>F9XS99_ZYMTI</name>
<organism evidence="1 2">
    <name type="scientific">Zymoseptoria tritici (strain CBS 115943 / IPO323)</name>
    <name type="common">Speckled leaf blotch fungus</name>
    <name type="synonym">Septoria tritici</name>
    <dbReference type="NCBI Taxonomy" id="336722"/>
    <lineage>
        <taxon>Eukaryota</taxon>
        <taxon>Fungi</taxon>
        <taxon>Dikarya</taxon>
        <taxon>Ascomycota</taxon>
        <taxon>Pezizomycotina</taxon>
        <taxon>Dothideomycetes</taxon>
        <taxon>Dothideomycetidae</taxon>
        <taxon>Mycosphaerellales</taxon>
        <taxon>Mycosphaerellaceae</taxon>
        <taxon>Zymoseptoria</taxon>
    </lineage>
</organism>
<dbReference type="AlphaFoldDB" id="F9XS99"/>
<dbReference type="HOGENOM" id="CLU_2414995_0_0_1"/>
<gene>
    <name evidence="1" type="ORF">MYCGRDRAFT_106709</name>
</gene>
<evidence type="ECO:0000313" key="2">
    <source>
        <dbReference type="Proteomes" id="UP000008062"/>
    </source>
</evidence>
<dbReference type="InParanoid" id="F9XS99"/>
<reference evidence="1 2" key="1">
    <citation type="journal article" date="2011" name="PLoS Genet.">
        <title>Finished genome of the fungal wheat pathogen Mycosphaerella graminicola reveals dispensome structure, chromosome plasticity, and stealth pathogenesis.</title>
        <authorList>
            <person name="Goodwin S.B."/>
            <person name="Ben M'barek S."/>
            <person name="Dhillon B."/>
            <person name="Wittenberg A.H.J."/>
            <person name="Crane C.F."/>
            <person name="Hane J.K."/>
            <person name="Foster A.J."/>
            <person name="Van der Lee T.A.J."/>
            <person name="Grimwood J."/>
            <person name="Aerts A."/>
            <person name="Antoniw J."/>
            <person name="Bailey A."/>
            <person name="Bluhm B."/>
            <person name="Bowler J."/>
            <person name="Bristow J."/>
            <person name="van der Burgt A."/>
            <person name="Canto-Canche B."/>
            <person name="Churchill A.C.L."/>
            <person name="Conde-Ferraez L."/>
            <person name="Cools H.J."/>
            <person name="Coutinho P.M."/>
            <person name="Csukai M."/>
            <person name="Dehal P."/>
            <person name="De Wit P."/>
            <person name="Donzelli B."/>
            <person name="van de Geest H.C."/>
            <person name="van Ham R.C.H.J."/>
            <person name="Hammond-Kosack K.E."/>
            <person name="Henrissat B."/>
            <person name="Kilian A."/>
            <person name="Kobayashi A.K."/>
            <person name="Koopmann E."/>
            <person name="Kourmpetis Y."/>
            <person name="Kuzniar A."/>
            <person name="Lindquist E."/>
            <person name="Lombard V."/>
            <person name="Maliepaard C."/>
            <person name="Martins N."/>
            <person name="Mehrabi R."/>
            <person name="Nap J.P.H."/>
            <person name="Ponomarenko A."/>
            <person name="Rudd J.J."/>
            <person name="Salamov A."/>
            <person name="Schmutz J."/>
            <person name="Schouten H.J."/>
            <person name="Shapiro H."/>
            <person name="Stergiopoulos I."/>
            <person name="Torriani S.F.F."/>
            <person name="Tu H."/>
            <person name="de Vries R.P."/>
            <person name="Waalwijk C."/>
            <person name="Ware S.B."/>
            <person name="Wiebenga A."/>
            <person name="Zwiers L.-H."/>
            <person name="Oliver R.P."/>
            <person name="Grigoriev I.V."/>
            <person name="Kema G.H.J."/>
        </authorList>
    </citation>
    <scope>NUCLEOTIDE SEQUENCE [LARGE SCALE GENOMIC DNA]</scope>
    <source>
        <strain evidence="2">CBS 115943 / IPO323</strain>
    </source>
</reference>
<dbReference type="RefSeq" id="XP_003846898.1">
    <property type="nucleotide sequence ID" value="XM_003846850.1"/>
</dbReference>
<dbReference type="KEGG" id="ztr:MYCGRDRAFT_106709"/>
<sequence>MRLPCALDKTRRTAPEQLICGQSSEFFVHDPLRRHGKLSAEDCPSTHCLSLEKQHADARPPSSPTSLLWAQQPEHDEYYLKREDFFPTGAES</sequence>
<proteinExistence type="predicted"/>
<protein>
    <submittedName>
        <fullName evidence="1">Uncharacterized protein</fullName>
    </submittedName>
</protein>